<gene>
    <name evidence="3" type="ORF">BST86_14405</name>
</gene>
<keyword evidence="1" id="KW-0472">Membrane</keyword>
<organism evidence="3 4">
    <name type="scientific">Nonlabens agnitus</name>
    <dbReference type="NCBI Taxonomy" id="870484"/>
    <lineage>
        <taxon>Bacteria</taxon>
        <taxon>Pseudomonadati</taxon>
        <taxon>Bacteroidota</taxon>
        <taxon>Flavobacteriia</taxon>
        <taxon>Flavobacteriales</taxon>
        <taxon>Flavobacteriaceae</taxon>
        <taxon>Nonlabens</taxon>
    </lineage>
</organism>
<accession>A0A2S9WXI5</accession>
<evidence type="ECO:0000313" key="4">
    <source>
        <dbReference type="Proteomes" id="UP000239532"/>
    </source>
</evidence>
<dbReference type="EMBL" id="MQUC01000003">
    <property type="protein sequence ID" value="PRP68192.1"/>
    <property type="molecule type" value="Genomic_DNA"/>
</dbReference>
<sequence length="488" mass="56952">MKQRLLEYLKNDRHIWWSVTVIPGVYCILYLYTNNFTLVNSWYQLMWCVLVFIALPVAEILVLDFIFKKWLPRWRPHLYWCYLLINFALILSFIVFGYWRYKGLALVIIASIISSFFIAKHYKKLVLLFALMCVVAAYQFVHFYVERVVYREDWVDTTVFENIKFKKHPNIYLIQPDGFVNKQAAQSSFYDLDLSAFYSRMEALGFEFNHEYRSNYPSTLTSNSALFTGQQHLFENGNMESELYGARDLIVGNNPVISTLKRNGYRTNLILQHSYLMLNFPEVAYDYVNVSESDLSVPLPDYWLDADYMQDFKNRMNAVDDRPQFFFLEILEPGHIPNNGIAADSEIYTADYKSQLLGVTEKLINLVNFIEEKDPNGIIIIAADHGGYVGFENSLEPYHTVVEDPDLKRSIYGSLFAIKAKNDFHRYGPHIRTSVTVFPVLFQYLAQQPPTDPELDNSSFMFIKNGSERGVYQYFDPNGLPITERLDP</sequence>
<dbReference type="RefSeq" id="WP_105983864.1">
    <property type="nucleotide sequence ID" value="NZ_MQUC01000003.1"/>
</dbReference>
<feature type="transmembrane region" description="Helical" evidence="1">
    <location>
        <begin position="79"/>
        <end position="97"/>
    </location>
</feature>
<comment type="caution">
    <text evidence="3">The sequence shown here is derived from an EMBL/GenBank/DDBJ whole genome shotgun (WGS) entry which is preliminary data.</text>
</comment>
<evidence type="ECO:0000313" key="3">
    <source>
        <dbReference type="EMBL" id="PRP68192.1"/>
    </source>
</evidence>
<feature type="domain" description="Sulfatase N-terminal" evidence="2">
    <location>
        <begin position="196"/>
        <end position="390"/>
    </location>
</feature>
<name>A0A2S9WXI5_9FLAO</name>
<keyword evidence="1" id="KW-1133">Transmembrane helix</keyword>
<keyword evidence="4" id="KW-1185">Reference proteome</keyword>
<evidence type="ECO:0000256" key="1">
    <source>
        <dbReference type="SAM" id="Phobius"/>
    </source>
</evidence>
<reference evidence="3 4" key="1">
    <citation type="submission" date="2016-11" db="EMBL/GenBank/DDBJ databases">
        <title>Trade-off between light-utilization and light-protection in marine flavobacteria.</title>
        <authorList>
            <person name="Kumagai Y."/>
        </authorList>
    </citation>
    <scope>NUCLEOTIDE SEQUENCE [LARGE SCALE GENOMIC DNA]</scope>
    <source>
        <strain evidence="3 4">JCM 17109</strain>
    </source>
</reference>
<protein>
    <recommendedName>
        <fullName evidence="2">Sulfatase N-terminal domain-containing protein</fullName>
    </recommendedName>
</protein>
<dbReference type="SUPFAM" id="SSF53649">
    <property type="entry name" value="Alkaline phosphatase-like"/>
    <property type="match status" value="1"/>
</dbReference>
<proteinExistence type="predicted"/>
<feature type="transmembrane region" description="Helical" evidence="1">
    <location>
        <begin position="126"/>
        <end position="145"/>
    </location>
</feature>
<feature type="transmembrane region" description="Helical" evidence="1">
    <location>
        <begin position="44"/>
        <end position="67"/>
    </location>
</feature>
<feature type="transmembrane region" description="Helical" evidence="1">
    <location>
        <begin position="15"/>
        <end position="32"/>
    </location>
</feature>
<dbReference type="Proteomes" id="UP000239532">
    <property type="component" value="Unassembled WGS sequence"/>
</dbReference>
<evidence type="ECO:0000259" key="2">
    <source>
        <dbReference type="Pfam" id="PF00884"/>
    </source>
</evidence>
<dbReference type="InterPro" id="IPR017850">
    <property type="entry name" value="Alkaline_phosphatase_core_sf"/>
</dbReference>
<dbReference type="Gene3D" id="3.40.720.10">
    <property type="entry name" value="Alkaline Phosphatase, subunit A"/>
    <property type="match status" value="1"/>
</dbReference>
<dbReference type="AlphaFoldDB" id="A0A2S9WXI5"/>
<dbReference type="InterPro" id="IPR000917">
    <property type="entry name" value="Sulfatase_N"/>
</dbReference>
<keyword evidence="1" id="KW-0812">Transmembrane</keyword>
<dbReference type="OrthoDB" id="1398489at2"/>
<dbReference type="Pfam" id="PF00884">
    <property type="entry name" value="Sulfatase"/>
    <property type="match status" value="1"/>
</dbReference>